<feature type="domain" description="Ketoreductase (KR)" evidence="3">
    <location>
        <begin position="206"/>
        <end position="277"/>
    </location>
</feature>
<name>A0ABW1HU67_9ACTN</name>
<keyword evidence="1" id="KW-0808">Transferase</keyword>
<accession>A0ABW1HU67</accession>
<dbReference type="Gene3D" id="3.40.50.720">
    <property type="entry name" value="NAD(P)-binding Rossmann-like Domain"/>
    <property type="match status" value="1"/>
</dbReference>
<reference evidence="5" key="1">
    <citation type="journal article" date="2019" name="Int. J. Syst. Evol. Microbiol.">
        <title>The Global Catalogue of Microorganisms (GCM) 10K type strain sequencing project: providing services to taxonomists for standard genome sequencing and annotation.</title>
        <authorList>
            <consortium name="The Broad Institute Genomics Platform"/>
            <consortium name="The Broad Institute Genome Sequencing Center for Infectious Disease"/>
            <person name="Wu L."/>
            <person name="Ma J."/>
        </authorList>
    </citation>
    <scope>NUCLEOTIDE SEQUENCE [LARGE SCALE GENOMIC DNA]</scope>
    <source>
        <strain evidence="5">CGMCC 4.7173</strain>
    </source>
</reference>
<sequence length="281" mass="27532">MGALRRGGARVEVLGVGGSVGRGELGEALRRLGEPGAAGGQGAGAERGVAGERGDAGESGWAGVVCLLPERDASLPDAPAVPAGTALLLTLAQALADTGLPGRLWCLTRGAVSVGGGERVAEASAAAAWALGRVTALEHPDRWGGLVDLPGTGSGDGRLDRAGGDALLAVLADAGHDQVAIRPQGVLGRRLVPAASPVGSGWRPSGTVLVTGGTGALGRHTARWLLANGAAEVVLASRRGPDAPGAAELIEELAGAVRVVACDVTDAAAVDALVAGLPALT</sequence>
<dbReference type="InterPro" id="IPR036291">
    <property type="entry name" value="NAD(P)-bd_dom_sf"/>
</dbReference>
<dbReference type="RefSeq" id="WP_377537703.1">
    <property type="nucleotide sequence ID" value="NZ_JBHSQQ010000237.1"/>
</dbReference>
<evidence type="ECO:0000256" key="1">
    <source>
        <dbReference type="ARBA" id="ARBA00022679"/>
    </source>
</evidence>
<evidence type="ECO:0000256" key="2">
    <source>
        <dbReference type="SAM" id="MobiDB-lite"/>
    </source>
</evidence>
<evidence type="ECO:0000259" key="3">
    <source>
        <dbReference type="Pfam" id="PF08659"/>
    </source>
</evidence>
<feature type="non-terminal residue" evidence="4">
    <location>
        <position position="281"/>
    </location>
</feature>
<evidence type="ECO:0000313" key="5">
    <source>
        <dbReference type="Proteomes" id="UP001596207"/>
    </source>
</evidence>
<feature type="compositionally biased region" description="Gly residues" evidence="2">
    <location>
        <begin position="36"/>
        <end position="45"/>
    </location>
</feature>
<comment type="caution">
    <text evidence="4">The sequence shown here is derived from an EMBL/GenBank/DDBJ whole genome shotgun (WGS) entry which is preliminary data.</text>
</comment>
<organism evidence="4 5">
    <name type="scientific">Micromonospora harpali</name>
    <dbReference type="NCBI Taxonomy" id="1490225"/>
    <lineage>
        <taxon>Bacteria</taxon>
        <taxon>Bacillati</taxon>
        <taxon>Actinomycetota</taxon>
        <taxon>Actinomycetes</taxon>
        <taxon>Micromonosporales</taxon>
        <taxon>Micromonosporaceae</taxon>
        <taxon>Micromonospora</taxon>
    </lineage>
</organism>
<dbReference type="Pfam" id="PF08659">
    <property type="entry name" value="KR"/>
    <property type="match status" value="1"/>
</dbReference>
<proteinExistence type="predicted"/>
<dbReference type="EMBL" id="JBHSQQ010000237">
    <property type="protein sequence ID" value="MFC5944932.1"/>
    <property type="molecule type" value="Genomic_DNA"/>
</dbReference>
<keyword evidence="5" id="KW-1185">Reference proteome</keyword>
<dbReference type="InterPro" id="IPR013968">
    <property type="entry name" value="PKS_KR"/>
</dbReference>
<protein>
    <submittedName>
        <fullName evidence="4">SDR family NAD(P)-dependent oxidoreductase</fullName>
    </submittedName>
</protein>
<dbReference type="PANTHER" id="PTHR43775">
    <property type="entry name" value="FATTY ACID SYNTHASE"/>
    <property type="match status" value="1"/>
</dbReference>
<gene>
    <name evidence="4" type="ORF">ACFPZ4_26110</name>
</gene>
<feature type="region of interest" description="Disordered" evidence="2">
    <location>
        <begin position="33"/>
        <end position="56"/>
    </location>
</feature>
<dbReference type="PANTHER" id="PTHR43775:SF51">
    <property type="entry name" value="INACTIVE PHENOLPHTHIOCEROL SYNTHESIS POLYKETIDE SYNTHASE TYPE I PKS1-RELATED"/>
    <property type="match status" value="1"/>
</dbReference>
<dbReference type="SUPFAM" id="SSF51735">
    <property type="entry name" value="NAD(P)-binding Rossmann-fold domains"/>
    <property type="match status" value="2"/>
</dbReference>
<evidence type="ECO:0000313" key="4">
    <source>
        <dbReference type="EMBL" id="MFC5944932.1"/>
    </source>
</evidence>
<dbReference type="InterPro" id="IPR050091">
    <property type="entry name" value="PKS_NRPS_Biosynth_Enz"/>
</dbReference>
<dbReference type="Gene3D" id="3.40.50.11460">
    <property type="match status" value="1"/>
</dbReference>
<dbReference type="Proteomes" id="UP001596207">
    <property type="component" value="Unassembled WGS sequence"/>
</dbReference>